<evidence type="ECO:0000313" key="1">
    <source>
        <dbReference type="EMBL" id="GHJ84957.1"/>
    </source>
</evidence>
<proteinExistence type="predicted"/>
<organism evidence="1 2">
    <name type="scientific">Naganishia liquefaciens</name>
    <dbReference type="NCBI Taxonomy" id="104408"/>
    <lineage>
        <taxon>Eukaryota</taxon>
        <taxon>Fungi</taxon>
        <taxon>Dikarya</taxon>
        <taxon>Basidiomycota</taxon>
        <taxon>Agaricomycotina</taxon>
        <taxon>Tremellomycetes</taxon>
        <taxon>Filobasidiales</taxon>
        <taxon>Filobasidiaceae</taxon>
        <taxon>Naganishia</taxon>
    </lineage>
</organism>
<dbReference type="Proteomes" id="UP000620104">
    <property type="component" value="Unassembled WGS sequence"/>
</dbReference>
<keyword evidence="2" id="KW-1185">Reference proteome</keyword>
<sequence>MMRDFRLAAKKKWKVNHESSLQTVMETLRQMAIKLFADYIKKQDWGAYLAGDLLRIEMLSNPDAIKVSVFLGDDGPVTLTERDNWERGLHTIRQLSAKWREMFPDETMPPIEVVTCATKSRIER</sequence>
<accession>A0A8H3YE68</accession>
<protein>
    <submittedName>
        <fullName evidence="1">Uncharacterized protein</fullName>
    </submittedName>
</protein>
<dbReference type="AlphaFoldDB" id="A0A8H3YE68"/>
<comment type="caution">
    <text evidence="1">The sequence shown here is derived from an EMBL/GenBank/DDBJ whole genome shotgun (WGS) entry which is preliminary data.</text>
</comment>
<dbReference type="EMBL" id="BLZA01000010">
    <property type="protein sequence ID" value="GHJ84957.1"/>
    <property type="molecule type" value="Genomic_DNA"/>
</dbReference>
<gene>
    <name evidence="1" type="ORF">NliqN6_1359</name>
</gene>
<evidence type="ECO:0000313" key="2">
    <source>
        <dbReference type="Proteomes" id="UP000620104"/>
    </source>
</evidence>
<name>A0A8H3YE68_9TREE</name>
<dbReference type="OrthoDB" id="10549048at2759"/>
<reference evidence="1" key="1">
    <citation type="submission" date="2020-07" db="EMBL/GenBank/DDBJ databases">
        <title>Draft Genome Sequence of a Deep-Sea Yeast, Naganishia (Cryptococcus) liquefaciens strain N6.</title>
        <authorList>
            <person name="Han Y.W."/>
            <person name="Kajitani R."/>
            <person name="Morimoto H."/>
            <person name="Parhat M."/>
            <person name="Tsubouchi H."/>
            <person name="Bakenova O."/>
            <person name="Ogata M."/>
            <person name="Argunhan B."/>
            <person name="Aoki R."/>
            <person name="Kajiwara S."/>
            <person name="Itoh T."/>
            <person name="Iwasaki H."/>
        </authorList>
    </citation>
    <scope>NUCLEOTIDE SEQUENCE</scope>
    <source>
        <strain evidence="1">N6</strain>
    </source>
</reference>